<comment type="subcellular location">
    <subcellularLocation>
        <location evidence="1">Cytoplasm</location>
    </subcellularLocation>
</comment>
<dbReference type="GO" id="GO:0000976">
    <property type="term" value="F:transcription cis-regulatory region binding"/>
    <property type="evidence" value="ECO:0007669"/>
    <property type="project" value="TreeGrafter"/>
</dbReference>
<dbReference type="PANTHER" id="PTHR48111:SF21">
    <property type="entry name" value="DNA-BINDING DUAL MASTER TRANSCRIPTIONAL REGULATOR RPAA"/>
    <property type="match status" value="1"/>
</dbReference>
<dbReference type="InterPro" id="IPR016032">
    <property type="entry name" value="Sig_transdc_resp-reg_C-effctor"/>
</dbReference>
<dbReference type="GO" id="GO:0045893">
    <property type="term" value="P:positive regulation of DNA-templated transcription"/>
    <property type="evidence" value="ECO:0007669"/>
    <property type="project" value="UniProtKB-ARBA"/>
</dbReference>
<keyword evidence="4" id="KW-0902">Two-component regulatory system</keyword>
<evidence type="ECO:0000256" key="9">
    <source>
        <dbReference type="PROSITE-ProRule" id="PRU01091"/>
    </source>
</evidence>
<evidence type="ECO:0000313" key="14">
    <source>
        <dbReference type="Proteomes" id="UP000052268"/>
    </source>
</evidence>
<feature type="domain" description="Response regulatory" evidence="11">
    <location>
        <begin position="40"/>
        <end position="153"/>
    </location>
</feature>
<dbReference type="PROSITE" id="PS50110">
    <property type="entry name" value="RESPONSE_REGULATORY"/>
    <property type="match status" value="1"/>
</dbReference>
<dbReference type="PANTHER" id="PTHR48111">
    <property type="entry name" value="REGULATOR OF RPOS"/>
    <property type="match status" value="1"/>
</dbReference>
<dbReference type="InterPro" id="IPR011006">
    <property type="entry name" value="CheY-like_superfamily"/>
</dbReference>
<dbReference type="SMART" id="SM00862">
    <property type="entry name" value="Trans_reg_C"/>
    <property type="match status" value="1"/>
</dbReference>
<dbReference type="InterPro" id="IPR039420">
    <property type="entry name" value="WalR-like"/>
</dbReference>
<sequence length="272" mass="29516">MADASTPPPLAGPLADDAALPAAPSGSSPAAAPSAPRQHTIALVDDDRNILTTLSISLHAEGFATRVYADGETALKALLDNPPDLAIFDIKMPRMDGLHLLQALRAQSSLPVIFLTSKDEEPDEALGLAMGADDYIAKPFSQRLLVARIRAILRRSELARTPPEDEAPANLPDPVIRGRLMLDPARHQVTWDDRPVSLTVTEFLLLEAMATRPGVVKSRNQLMDAAYSDDVYVDDRTIDSHIKRLRRKFRAVDPEFGAIDTLYGAGYSFADG</sequence>
<evidence type="ECO:0000313" key="13">
    <source>
        <dbReference type="EMBL" id="KMS59569.1"/>
    </source>
</evidence>
<keyword evidence="14" id="KW-1185">Reference proteome</keyword>
<protein>
    <submittedName>
        <fullName evidence="13">Transcriptional regulator</fullName>
    </submittedName>
</protein>
<dbReference type="Gene3D" id="1.10.10.10">
    <property type="entry name" value="Winged helix-like DNA-binding domain superfamily/Winged helix DNA-binding domain"/>
    <property type="match status" value="1"/>
</dbReference>
<keyword evidence="5" id="KW-0805">Transcription regulation</keyword>
<evidence type="ECO:0000256" key="3">
    <source>
        <dbReference type="ARBA" id="ARBA00022553"/>
    </source>
</evidence>
<dbReference type="GO" id="GO:0005829">
    <property type="term" value="C:cytosol"/>
    <property type="evidence" value="ECO:0007669"/>
    <property type="project" value="TreeGrafter"/>
</dbReference>
<keyword evidence="3 8" id="KW-0597">Phosphoprotein</keyword>
<dbReference type="SUPFAM" id="SSF52172">
    <property type="entry name" value="CheY-like"/>
    <property type="match status" value="1"/>
</dbReference>
<keyword evidence="7" id="KW-0804">Transcription</keyword>
<name>A0A0J7Y6L9_9SPHN</name>
<keyword evidence="6 9" id="KW-0238">DNA-binding</keyword>
<dbReference type="Pfam" id="PF00072">
    <property type="entry name" value="Response_reg"/>
    <property type="match status" value="1"/>
</dbReference>
<feature type="domain" description="OmpR/PhoB-type" evidence="12">
    <location>
        <begin position="172"/>
        <end position="271"/>
    </location>
</feature>
<evidence type="ECO:0000259" key="11">
    <source>
        <dbReference type="PROSITE" id="PS50110"/>
    </source>
</evidence>
<evidence type="ECO:0000256" key="6">
    <source>
        <dbReference type="ARBA" id="ARBA00023125"/>
    </source>
</evidence>
<keyword evidence="2" id="KW-0963">Cytoplasm</keyword>
<dbReference type="GO" id="GO:0032993">
    <property type="term" value="C:protein-DNA complex"/>
    <property type="evidence" value="ECO:0007669"/>
    <property type="project" value="TreeGrafter"/>
</dbReference>
<dbReference type="InterPro" id="IPR001789">
    <property type="entry name" value="Sig_transdc_resp-reg_receiver"/>
</dbReference>
<feature type="compositionally biased region" description="Pro residues" evidence="10">
    <location>
        <begin position="1"/>
        <end position="11"/>
    </location>
</feature>
<dbReference type="Gene3D" id="6.10.250.690">
    <property type="match status" value="1"/>
</dbReference>
<feature type="region of interest" description="Disordered" evidence="10">
    <location>
        <begin position="1"/>
        <end position="38"/>
    </location>
</feature>
<dbReference type="SMART" id="SM00448">
    <property type="entry name" value="REC"/>
    <property type="match status" value="1"/>
</dbReference>
<dbReference type="InterPro" id="IPR001867">
    <property type="entry name" value="OmpR/PhoB-type_DNA-bd"/>
</dbReference>
<feature type="modified residue" description="4-aspartylphosphate" evidence="8">
    <location>
        <position position="89"/>
    </location>
</feature>
<gene>
    <name evidence="13" type="ORF">V474_10250</name>
</gene>
<evidence type="ECO:0000256" key="10">
    <source>
        <dbReference type="SAM" id="MobiDB-lite"/>
    </source>
</evidence>
<dbReference type="SUPFAM" id="SSF46894">
    <property type="entry name" value="C-terminal effector domain of the bipartite response regulators"/>
    <property type="match status" value="1"/>
</dbReference>
<dbReference type="AlphaFoldDB" id="A0A0J7Y6L9"/>
<evidence type="ECO:0000259" key="12">
    <source>
        <dbReference type="PROSITE" id="PS51755"/>
    </source>
</evidence>
<evidence type="ECO:0000256" key="2">
    <source>
        <dbReference type="ARBA" id="ARBA00022490"/>
    </source>
</evidence>
<evidence type="ECO:0000256" key="4">
    <source>
        <dbReference type="ARBA" id="ARBA00023012"/>
    </source>
</evidence>
<dbReference type="Pfam" id="PF00486">
    <property type="entry name" value="Trans_reg_C"/>
    <property type="match status" value="1"/>
</dbReference>
<dbReference type="CDD" id="cd00383">
    <property type="entry name" value="trans_reg_C"/>
    <property type="match status" value="1"/>
</dbReference>
<evidence type="ECO:0000256" key="7">
    <source>
        <dbReference type="ARBA" id="ARBA00023163"/>
    </source>
</evidence>
<dbReference type="PROSITE" id="PS51755">
    <property type="entry name" value="OMPR_PHOB"/>
    <property type="match status" value="1"/>
</dbReference>
<organism evidence="13 14">
    <name type="scientific">Novosphingobium barchaimii LL02</name>
    <dbReference type="NCBI Taxonomy" id="1114963"/>
    <lineage>
        <taxon>Bacteria</taxon>
        <taxon>Pseudomonadati</taxon>
        <taxon>Pseudomonadota</taxon>
        <taxon>Alphaproteobacteria</taxon>
        <taxon>Sphingomonadales</taxon>
        <taxon>Sphingomonadaceae</taxon>
        <taxon>Novosphingobium</taxon>
    </lineage>
</organism>
<dbReference type="EMBL" id="JACU01000002">
    <property type="protein sequence ID" value="KMS59569.1"/>
    <property type="molecule type" value="Genomic_DNA"/>
</dbReference>
<evidence type="ECO:0000256" key="8">
    <source>
        <dbReference type="PROSITE-ProRule" id="PRU00169"/>
    </source>
</evidence>
<comment type="caution">
    <text evidence="13">The sequence shown here is derived from an EMBL/GenBank/DDBJ whole genome shotgun (WGS) entry which is preliminary data.</text>
</comment>
<dbReference type="RefSeq" id="WP_236710648.1">
    <property type="nucleotide sequence ID" value="NZ_KQ130452.1"/>
</dbReference>
<feature type="DNA-binding region" description="OmpR/PhoB-type" evidence="9">
    <location>
        <begin position="172"/>
        <end position="271"/>
    </location>
</feature>
<dbReference type="Proteomes" id="UP000052268">
    <property type="component" value="Unassembled WGS sequence"/>
</dbReference>
<dbReference type="Gene3D" id="3.40.50.2300">
    <property type="match status" value="1"/>
</dbReference>
<dbReference type="FunFam" id="1.10.10.10:FF:000117">
    <property type="entry name" value="Two-component system response regulator BaeR"/>
    <property type="match status" value="1"/>
</dbReference>
<evidence type="ECO:0000256" key="5">
    <source>
        <dbReference type="ARBA" id="ARBA00023015"/>
    </source>
</evidence>
<reference evidence="13 14" key="1">
    <citation type="journal article" date="2015" name="G3 (Bethesda)">
        <title>Insights into Ongoing Evolution of the Hexachlorocyclohexane Catabolic Pathway from Comparative Genomics of Ten Sphingomonadaceae Strains.</title>
        <authorList>
            <person name="Pearce S.L."/>
            <person name="Oakeshott J.G."/>
            <person name="Pandey G."/>
        </authorList>
    </citation>
    <scope>NUCLEOTIDE SEQUENCE [LARGE SCALE GENOMIC DNA]</scope>
    <source>
        <strain evidence="13 14">LL02</strain>
    </source>
</reference>
<evidence type="ECO:0000256" key="1">
    <source>
        <dbReference type="ARBA" id="ARBA00004496"/>
    </source>
</evidence>
<accession>A0A0J7Y6L9</accession>
<dbReference type="InterPro" id="IPR036388">
    <property type="entry name" value="WH-like_DNA-bd_sf"/>
</dbReference>
<feature type="compositionally biased region" description="Low complexity" evidence="10">
    <location>
        <begin position="12"/>
        <end position="36"/>
    </location>
</feature>
<dbReference type="GO" id="GO:0000156">
    <property type="term" value="F:phosphorelay response regulator activity"/>
    <property type="evidence" value="ECO:0007669"/>
    <property type="project" value="TreeGrafter"/>
</dbReference>
<proteinExistence type="predicted"/>
<dbReference type="PATRIC" id="fig|1114963.3.peg.956"/>